<dbReference type="PRINTS" id="PR00326">
    <property type="entry name" value="GTP1OBG"/>
</dbReference>
<feature type="binding site" evidence="8">
    <location>
        <position position="215"/>
    </location>
    <ligand>
        <name>Mg(2+)</name>
        <dbReference type="ChEBI" id="CHEBI:18420"/>
    </ligand>
</feature>
<comment type="subunit">
    <text evidence="6">Monomer. Associates with the 50S ribosomal subunit.</text>
</comment>
<comment type="cofactor">
    <cofactor evidence="8">
        <name>Mg(2+)</name>
        <dbReference type="ChEBI" id="CHEBI:18420"/>
    </cofactor>
</comment>
<dbReference type="Pfam" id="PF13167">
    <property type="entry name" value="GTP-bdg_N"/>
    <property type="match status" value="1"/>
</dbReference>
<dbReference type="InterPro" id="IPR016496">
    <property type="entry name" value="GTPase_HflX"/>
</dbReference>
<name>A0A097ERL5_9GAMM</name>
<keyword evidence="5 6" id="KW-0342">GTP-binding</keyword>
<dbReference type="GO" id="GO:0043022">
    <property type="term" value="F:ribosome binding"/>
    <property type="evidence" value="ECO:0007669"/>
    <property type="project" value="TreeGrafter"/>
</dbReference>
<dbReference type="GO" id="GO:0003924">
    <property type="term" value="F:GTPase activity"/>
    <property type="evidence" value="ECO:0007669"/>
    <property type="project" value="UniProtKB-UniRule"/>
</dbReference>
<dbReference type="FunFam" id="3.40.50.300:FF:000173">
    <property type="entry name" value="GTPase HflX"/>
    <property type="match status" value="1"/>
</dbReference>
<sequence>MEFFESYEAGSKCLLVNINFKYHRELNADLSELEGLVLAADKVVLESLDFNHPEPDIKYFCGMGKMEMIKNKRDEIDADLVVFNHPLSPSQERNIEKFLECKIMDRTRLILEIFSLRAKTHEGKLQVELAQLNYQSTRLVKGWTHLERQKGGIGVRGGPGETQLEIDRRLIRQRIKQITQKLERVKHHRDLSRSSRKKNNIPTISFVGYTNAGKSTLFNNITDAQVLAKDQLFATLDPTLRKVIVPKLGEVIFSDTVGFIKNLPHDLVEAFHATLEEAIESDLLVHVIDYADEDYKSYIEQVEKVLKEIGIGDKEMICVYNKIDKIENAYAGFVPMENSETNTVSRVYLSAQTGEGIDNLYEALATFFNKSWINGTLELPPKYSKVRAMMYELGVVDNEDISEQGNYLLEIKISEDDFEKFSRDFDLDLGQFFIKEKN</sequence>
<keyword evidence="3 6" id="KW-0547">Nucleotide-binding</keyword>
<dbReference type="eggNOG" id="COG2262">
    <property type="taxonomic scope" value="Bacteria"/>
</dbReference>
<feature type="binding site" evidence="7">
    <location>
        <begin position="233"/>
        <end position="237"/>
    </location>
    <ligand>
        <name>GTP</name>
        <dbReference type="ChEBI" id="CHEBI:37565"/>
    </ligand>
</feature>
<organism evidence="10 11">
    <name type="scientific">Candidatus Francisella endociliophora</name>
    <dbReference type="NCBI Taxonomy" id="653937"/>
    <lineage>
        <taxon>Bacteria</taxon>
        <taxon>Pseudomonadati</taxon>
        <taxon>Pseudomonadota</taxon>
        <taxon>Gammaproteobacteria</taxon>
        <taxon>Thiotrichales</taxon>
        <taxon>Francisellaceae</taxon>
        <taxon>Francisella</taxon>
    </lineage>
</organism>
<dbReference type="Gene3D" id="6.10.250.2860">
    <property type="match status" value="1"/>
</dbReference>
<dbReference type="InterPro" id="IPR006073">
    <property type="entry name" value="GTP-bd"/>
</dbReference>
<evidence type="ECO:0000313" key="10">
    <source>
        <dbReference type="EMBL" id="AIT10216.1"/>
    </source>
</evidence>
<comment type="function">
    <text evidence="6">GTPase that associates with the 50S ribosomal subunit and may have a role during protein synthesis or ribosome biogenesis.</text>
</comment>
<dbReference type="NCBIfam" id="NF008280">
    <property type="entry name" value="PRK11058.1"/>
    <property type="match status" value="1"/>
</dbReference>
<dbReference type="NCBIfam" id="TIGR03156">
    <property type="entry name" value="GTP_HflX"/>
    <property type="match status" value="1"/>
</dbReference>
<dbReference type="FunFam" id="3.40.50.11060:FF:000001">
    <property type="entry name" value="GTPase HflX"/>
    <property type="match status" value="1"/>
</dbReference>
<keyword evidence="4 8" id="KW-0460">Magnesium</keyword>
<dbReference type="CDD" id="cd01878">
    <property type="entry name" value="HflX"/>
    <property type="match status" value="1"/>
</dbReference>
<evidence type="ECO:0000256" key="3">
    <source>
        <dbReference type="ARBA" id="ARBA00022741"/>
    </source>
</evidence>
<dbReference type="OrthoDB" id="9812272at2"/>
<dbReference type="Pfam" id="PF01926">
    <property type="entry name" value="MMR_HSR1"/>
    <property type="match status" value="1"/>
</dbReference>
<dbReference type="SUPFAM" id="SSF52540">
    <property type="entry name" value="P-loop containing nucleoside triphosphate hydrolases"/>
    <property type="match status" value="1"/>
</dbReference>
<dbReference type="STRING" id="1547445.LO80_09690"/>
<comment type="similarity">
    <text evidence="6">Belongs to the TRAFAC class OBG-HflX-like GTPase superfamily. HflX GTPase family.</text>
</comment>
<dbReference type="HAMAP" id="MF_00900">
    <property type="entry name" value="GTPase_HflX"/>
    <property type="match status" value="1"/>
</dbReference>
<evidence type="ECO:0000256" key="2">
    <source>
        <dbReference type="ARBA" id="ARBA00022723"/>
    </source>
</evidence>
<dbReference type="Gene3D" id="3.40.50.300">
    <property type="entry name" value="P-loop containing nucleotide triphosphate hydrolases"/>
    <property type="match status" value="1"/>
</dbReference>
<feature type="binding site" evidence="7">
    <location>
        <begin position="350"/>
        <end position="352"/>
    </location>
    <ligand>
        <name>GTP</name>
        <dbReference type="ChEBI" id="CHEBI:37565"/>
    </ligand>
</feature>
<dbReference type="KEGG" id="frf:LO80_09690"/>
<dbReference type="InterPro" id="IPR045498">
    <property type="entry name" value="HflX_C"/>
</dbReference>
<dbReference type="Pfam" id="PF16360">
    <property type="entry name" value="GTP-bdg_M"/>
    <property type="match status" value="1"/>
</dbReference>
<keyword evidence="11" id="KW-1185">Reference proteome</keyword>
<dbReference type="Gene3D" id="3.40.50.11060">
    <property type="entry name" value="GTPase HflX, N-terminal domain"/>
    <property type="match status" value="1"/>
</dbReference>
<dbReference type="InterPro" id="IPR032305">
    <property type="entry name" value="GTP-bd_M"/>
</dbReference>
<reference evidence="10 11" key="1">
    <citation type="submission" date="2014-10" db="EMBL/GenBank/DDBJ databases">
        <title>Whole genome sequence of Francisella endociliophora strain FSC1006, isolated from a laboratory culture of the marine ciliate Euplotes raikovi.</title>
        <authorList>
            <person name="Granberg M."/>
            <person name="Backman S."/>
            <person name="Lundmark E."/>
            <person name="Nilsson E."/>
            <person name="Karlsson E."/>
            <person name="Thelaus J."/>
            <person name="Ohrman C."/>
            <person name="Larkeryd A."/>
            <person name="Stenberg P."/>
        </authorList>
    </citation>
    <scope>NUCLEOTIDE SEQUENCE [LARGE SCALE GENOMIC DNA]</scope>
    <source>
        <strain evidence="10 11">FSC1006</strain>
    </source>
</reference>
<dbReference type="PROSITE" id="PS51705">
    <property type="entry name" value="G_HFLX"/>
    <property type="match status" value="1"/>
</dbReference>
<accession>A0A097ERL5</accession>
<feature type="domain" description="Hflx-type G" evidence="9">
    <location>
        <begin position="202"/>
        <end position="372"/>
    </location>
</feature>
<dbReference type="EMBL" id="CP009574">
    <property type="protein sequence ID" value="AIT10216.1"/>
    <property type="molecule type" value="Genomic_DNA"/>
</dbReference>
<proteinExistence type="inferred from homology"/>
<evidence type="ECO:0000256" key="5">
    <source>
        <dbReference type="ARBA" id="ARBA00023134"/>
    </source>
</evidence>
<evidence type="ECO:0000256" key="6">
    <source>
        <dbReference type="HAMAP-Rule" id="MF_00900"/>
    </source>
</evidence>
<dbReference type="Pfam" id="PF19275">
    <property type="entry name" value="HflX_C"/>
    <property type="match status" value="1"/>
</dbReference>
<feature type="binding site" evidence="8">
    <location>
        <position position="235"/>
    </location>
    <ligand>
        <name>Mg(2+)</name>
        <dbReference type="ChEBI" id="CHEBI:18420"/>
    </ligand>
</feature>
<keyword evidence="2 8" id="KW-0479">Metal-binding</keyword>
<evidence type="ECO:0000256" key="1">
    <source>
        <dbReference type="ARBA" id="ARBA00022490"/>
    </source>
</evidence>
<protein>
    <recommendedName>
        <fullName evidence="6">GTPase HflX</fullName>
    </recommendedName>
    <alternativeName>
        <fullName evidence="6">GTP-binding protein HflX</fullName>
    </alternativeName>
</protein>
<dbReference type="PANTHER" id="PTHR10229:SF0">
    <property type="entry name" value="GTP-BINDING PROTEIN 6-RELATED"/>
    <property type="match status" value="1"/>
</dbReference>
<feature type="binding site" evidence="7">
    <location>
        <begin position="208"/>
        <end position="215"/>
    </location>
    <ligand>
        <name>GTP</name>
        <dbReference type="ChEBI" id="CHEBI:37565"/>
    </ligand>
</feature>
<evidence type="ECO:0000313" key="11">
    <source>
        <dbReference type="Proteomes" id="UP000029672"/>
    </source>
</evidence>
<keyword evidence="1 6" id="KW-0963">Cytoplasm</keyword>
<gene>
    <name evidence="6" type="primary">hflX</name>
    <name evidence="10" type="ORF">LO80_09690</name>
</gene>
<dbReference type="InterPro" id="IPR042108">
    <property type="entry name" value="GTPase_HflX_N_sf"/>
</dbReference>
<comment type="subcellular location">
    <subcellularLocation>
        <location evidence="6">Cytoplasm</location>
    </subcellularLocation>
    <text evidence="6">May associate with membranes.</text>
</comment>
<evidence type="ECO:0000256" key="4">
    <source>
        <dbReference type="ARBA" id="ARBA00022842"/>
    </source>
</evidence>
<dbReference type="GO" id="GO:0005737">
    <property type="term" value="C:cytoplasm"/>
    <property type="evidence" value="ECO:0007669"/>
    <property type="project" value="UniProtKB-SubCell"/>
</dbReference>
<evidence type="ECO:0000256" key="8">
    <source>
        <dbReference type="PIRSR" id="PIRSR006809-2"/>
    </source>
</evidence>
<dbReference type="InterPro" id="IPR027417">
    <property type="entry name" value="P-loop_NTPase"/>
</dbReference>
<dbReference type="Proteomes" id="UP000029672">
    <property type="component" value="Chromosome"/>
</dbReference>
<dbReference type="PIRSF" id="PIRSF006809">
    <property type="entry name" value="GTP-binding_hflX_prd"/>
    <property type="match status" value="1"/>
</dbReference>
<dbReference type="PANTHER" id="PTHR10229">
    <property type="entry name" value="GTP-BINDING PROTEIN HFLX"/>
    <property type="match status" value="1"/>
</dbReference>
<dbReference type="RefSeq" id="WP_040010590.1">
    <property type="nucleotide sequence ID" value="NZ_CP009574.1"/>
</dbReference>
<dbReference type="GO" id="GO:0046872">
    <property type="term" value="F:metal ion binding"/>
    <property type="evidence" value="ECO:0007669"/>
    <property type="project" value="UniProtKB-KW"/>
</dbReference>
<evidence type="ECO:0000256" key="7">
    <source>
        <dbReference type="PIRSR" id="PIRSR006809-1"/>
    </source>
</evidence>
<feature type="binding site" evidence="7">
    <location>
        <begin position="255"/>
        <end position="258"/>
    </location>
    <ligand>
        <name>GTP</name>
        <dbReference type="ChEBI" id="CHEBI:37565"/>
    </ligand>
</feature>
<feature type="binding site" evidence="7">
    <location>
        <begin position="321"/>
        <end position="324"/>
    </location>
    <ligand>
        <name>GTP</name>
        <dbReference type="ChEBI" id="CHEBI:37565"/>
    </ligand>
</feature>
<dbReference type="InterPro" id="IPR025121">
    <property type="entry name" value="GTPase_HflX_N"/>
</dbReference>
<dbReference type="InterPro" id="IPR030394">
    <property type="entry name" value="G_HFLX_dom"/>
</dbReference>
<dbReference type="AlphaFoldDB" id="A0A097ERL5"/>
<dbReference type="HOGENOM" id="CLU_019597_2_1_6"/>
<dbReference type="GO" id="GO:0005525">
    <property type="term" value="F:GTP binding"/>
    <property type="evidence" value="ECO:0007669"/>
    <property type="project" value="UniProtKB-UniRule"/>
</dbReference>
<evidence type="ECO:0000259" key="9">
    <source>
        <dbReference type="PROSITE" id="PS51705"/>
    </source>
</evidence>